<reference evidence="2" key="1">
    <citation type="journal article" date="2022" name="Mol. Ecol. Resour.">
        <title>The genomes of chicory, endive, great burdock and yacon provide insights into Asteraceae palaeo-polyploidization history and plant inulin production.</title>
        <authorList>
            <person name="Fan W."/>
            <person name="Wang S."/>
            <person name="Wang H."/>
            <person name="Wang A."/>
            <person name="Jiang F."/>
            <person name="Liu H."/>
            <person name="Zhao H."/>
            <person name="Xu D."/>
            <person name="Zhang Y."/>
        </authorList>
    </citation>
    <scope>NUCLEOTIDE SEQUENCE [LARGE SCALE GENOMIC DNA]</scope>
    <source>
        <strain evidence="2">cv. Niubang</strain>
    </source>
</reference>
<gene>
    <name evidence="1" type="ORF">L6452_21203</name>
</gene>
<evidence type="ECO:0000313" key="2">
    <source>
        <dbReference type="Proteomes" id="UP001055879"/>
    </source>
</evidence>
<dbReference type="EMBL" id="CM042052">
    <property type="protein sequence ID" value="KAI3720288.1"/>
    <property type="molecule type" value="Genomic_DNA"/>
</dbReference>
<name>A0ACB9BFF3_ARCLA</name>
<organism evidence="1 2">
    <name type="scientific">Arctium lappa</name>
    <name type="common">Greater burdock</name>
    <name type="synonym">Lappa major</name>
    <dbReference type="NCBI Taxonomy" id="4217"/>
    <lineage>
        <taxon>Eukaryota</taxon>
        <taxon>Viridiplantae</taxon>
        <taxon>Streptophyta</taxon>
        <taxon>Embryophyta</taxon>
        <taxon>Tracheophyta</taxon>
        <taxon>Spermatophyta</taxon>
        <taxon>Magnoliopsida</taxon>
        <taxon>eudicotyledons</taxon>
        <taxon>Gunneridae</taxon>
        <taxon>Pentapetalae</taxon>
        <taxon>asterids</taxon>
        <taxon>campanulids</taxon>
        <taxon>Asterales</taxon>
        <taxon>Asteraceae</taxon>
        <taxon>Carduoideae</taxon>
        <taxon>Cardueae</taxon>
        <taxon>Arctiinae</taxon>
        <taxon>Arctium</taxon>
    </lineage>
</organism>
<dbReference type="Proteomes" id="UP001055879">
    <property type="component" value="Linkage Group LG06"/>
</dbReference>
<keyword evidence="2" id="KW-1185">Reference proteome</keyword>
<protein>
    <submittedName>
        <fullName evidence="1">Uncharacterized protein</fullName>
    </submittedName>
</protein>
<accession>A0ACB9BFF3</accession>
<reference evidence="1 2" key="2">
    <citation type="journal article" date="2022" name="Mol. Ecol. Resour.">
        <title>The genomes of chicory, endive, great burdock and yacon provide insights into Asteraceae paleo-polyploidization history and plant inulin production.</title>
        <authorList>
            <person name="Fan W."/>
            <person name="Wang S."/>
            <person name="Wang H."/>
            <person name="Wang A."/>
            <person name="Jiang F."/>
            <person name="Liu H."/>
            <person name="Zhao H."/>
            <person name="Xu D."/>
            <person name="Zhang Y."/>
        </authorList>
    </citation>
    <scope>NUCLEOTIDE SEQUENCE [LARGE SCALE GENOMIC DNA]</scope>
    <source>
        <strain evidence="2">cv. Niubang</strain>
    </source>
</reference>
<evidence type="ECO:0000313" key="1">
    <source>
        <dbReference type="EMBL" id="KAI3720288.1"/>
    </source>
</evidence>
<proteinExistence type="predicted"/>
<comment type="caution">
    <text evidence="1">The sequence shown here is derived from an EMBL/GenBank/DDBJ whole genome shotgun (WGS) entry which is preliminary data.</text>
</comment>
<sequence length="92" mass="10177">MVWSSAENRPWSSSTFCILDSARFSVASSSSSLHYTRMSLLLVVLNDYFEQPFKPQILVHGLASHLHLPALVVAPCGPTYRTALQTANFGYS</sequence>